<organism evidence="20 21">
    <name type="scientific">Candidatus Woesebacteria bacterium RIFCSPHIGHO2_01_FULL_38_9b</name>
    <dbReference type="NCBI Taxonomy" id="1802493"/>
    <lineage>
        <taxon>Bacteria</taxon>
        <taxon>Candidatus Woeseibacteriota</taxon>
    </lineage>
</organism>
<dbReference type="EMBL" id="MGGF01000018">
    <property type="protein sequence ID" value="OGM21931.1"/>
    <property type="molecule type" value="Genomic_DNA"/>
</dbReference>
<dbReference type="PANTHER" id="PTHR32282">
    <property type="entry name" value="BINDING PROTEIN TRANSPEPTIDASE, PUTATIVE-RELATED"/>
    <property type="match status" value="1"/>
</dbReference>
<feature type="transmembrane region" description="Helical" evidence="17">
    <location>
        <begin position="212"/>
        <end position="239"/>
    </location>
</feature>
<feature type="transmembrane region" description="Helical" evidence="17">
    <location>
        <begin position="29"/>
        <end position="54"/>
    </location>
</feature>
<evidence type="ECO:0000256" key="12">
    <source>
        <dbReference type="ARBA" id="ARBA00023136"/>
    </source>
</evidence>
<comment type="catalytic activity">
    <reaction evidence="16">
        <text>[GlcNAc-(1-&gt;4)-Mur2Ac(oyl-L-Ala-gamma-D-Glu-L-Lys-D-Ala-D-Ala)](n)-di-trans,octa-cis-undecaprenyl diphosphate + beta-D-GlcNAc-(1-&gt;4)-Mur2Ac(oyl-L-Ala-gamma-D-Glu-L-Lys-D-Ala-D-Ala)-di-trans,octa-cis-undecaprenyl diphosphate = [GlcNAc-(1-&gt;4)-Mur2Ac(oyl-L-Ala-gamma-D-Glu-L-Lys-D-Ala-D-Ala)](n+1)-di-trans,octa-cis-undecaprenyl diphosphate + di-trans,octa-cis-undecaprenyl diphosphate + H(+)</text>
        <dbReference type="Rhea" id="RHEA:23708"/>
        <dbReference type="Rhea" id="RHEA-COMP:9602"/>
        <dbReference type="Rhea" id="RHEA-COMP:9603"/>
        <dbReference type="ChEBI" id="CHEBI:15378"/>
        <dbReference type="ChEBI" id="CHEBI:58405"/>
        <dbReference type="ChEBI" id="CHEBI:60033"/>
        <dbReference type="ChEBI" id="CHEBI:78435"/>
        <dbReference type="EC" id="2.4.99.28"/>
    </reaction>
</comment>
<evidence type="ECO:0000256" key="9">
    <source>
        <dbReference type="ARBA" id="ARBA00022801"/>
    </source>
</evidence>
<dbReference type="GO" id="GO:0071555">
    <property type="term" value="P:cell wall organization"/>
    <property type="evidence" value="ECO:0007669"/>
    <property type="project" value="UniProtKB-KW"/>
</dbReference>
<proteinExistence type="inferred from homology"/>
<evidence type="ECO:0000313" key="21">
    <source>
        <dbReference type="Proteomes" id="UP000178750"/>
    </source>
</evidence>
<evidence type="ECO:0000256" key="14">
    <source>
        <dbReference type="ARBA" id="ARBA00023316"/>
    </source>
</evidence>
<keyword evidence="13" id="KW-0511">Multifunctional enzyme</keyword>
<keyword evidence="4" id="KW-1003">Cell membrane</keyword>
<evidence type="ECO:0000259" key="19">
    <source>
        <dbReference type="Pfam" id="PF00912"/>
    </source>
</evidence>
<comment type="similarity">
    <text evidence="3">In the N-terminal section; belongs to the glycosyltransferase 51 family.</text>
</comment>
<dbReference type="Pfam" id="PF00912">
    <property type="entry name" value="Transgly"/>
    <property type="match status" value="1"/>
</dbReference>
<evidence type="ECO:0000256" key="10">
    <source>
        <dbReference type="ARBA" id="ARBA00022960"/>
    </source>
</evidence>
<dbReference type="GO" id="GO:0008360">
    <property type="term" value="P:regulation of cell shape"/>
    <property type="evidence" value="ECO:0007669"/>
    <property type="project" value="UniProtKB-KW"/>
</dbReference>
<accession>A0A1F7Y3R1</accession>
<keyword evidence="10" id="KW-0133">Cell shape</keyword>
<comment type="similarity">
    <text evidence="2">In the C-terminal section; belongs to the transpeptidase family.</text>
</comment>
<evidence type="ECO:0000256" key="6">
    <source>
        <dbReference type="ARBA" id="ARBA00022670"/>
    </source>
</evidence>
<dbReference type="GO" id="GO:0008955">
    <property type="term" value="F:peptidoglycan glycosyltransferase activity"/>
    <property type="evidence" value="ECO:0007669"/>
    <property type="project" value="UniProtKB-EC"/>
</dbReference>
<dbReference type="InterPro" id="IPR050396">
    <property type="entry name" value="Glycosyltr_51/Transpeptidase"/>
</dbReference>
<evidence type="ECO:0000256" key="15">
    <source>
        <dbReference type="ARBA" id="ARBA00034000"/>
    </source>
</evidence>
<dbReference type="NCBIfam" id="TIGR02074">
    <property type="entry name" value="PBP_1a_fam"/>
    <property type="match status" value="1"/>
</dbReference>
<dbReference type="FunFam" id="1.10.3810.10:FF:000001">
    <property type="entry name" value="Penicillin-binding protein 1A"/>
    <property type="match status" value="1"/>
</dbReference>
<feature type="transmembrane region" description="Helical" evidence="17">
    <location>
        <begin position="66"/>
        <end position="88"/>
    </location>
</feature>
<dbReference type="AlphaFoldDB" id="A0A1F7Y3R1"/>
<sequence length="947" mass="106244">MGSKNPKTNYNEILAPALVPKAFKLISRLLVFVGKPFFFLFSLLLIISLSIIYITGRILKALVVTLHSFFTLIFPSISKYLTLTYDLIRTSSKKITSSLPQKNLKKKGTIFSSSQLKLKIMLLILKRIINNLLRESLVYFKKIKVKSEKLSWKAEVFLLTLEKLISKFFVILKTKFTFFHLLELLQIFLLAQKIKLLRLSYFLPKLRIRKFSILKFLTYIFTFSLIILGMAGAFFWFYVIRDLPSPQNLISRKMAVSTKIYDRNGGLLYNIYRNQNRTPVSLRNIPLEARLATIAIEDAEFYNHPGFSIKGIARASLKNLRQGELTGGSTITQQLVKNTLLSPEKTLVRKLKEIVLAVQVELTFSKDQILEMYMNEVSYGGTAYGVQTASLTYFGKDIKDLNLAEAALLAGLPKSPTYYSPFGPNPEKAKERQKEVLKLMKINGFITEKQKKSAETHEIKFAQNQTSIKAPHYVFYVRELLEQKYSKELVEAGGLEVTTSLDLQIQNLAENIVKEEIEKLKSLNVTNAAVLVLNPKTGEVLAMVGSKDYFSIAEDGNVNVTLRPRQPGSSIKVVNYANALSNGLTPATILNDAPFTFHVDGQEPYTPKNYEGGYRGNISLRNALAESRNIPAVKTLALFGVESMIEMGQKMGITTWENPNNYGLSLTLGGGEVKLLDLATVYATLANYGKRPKLSALLKVTDTNQNVLEEFKCDSINEVDLVKDPKDTDVVSAATESAFNNALNDVQNCQGKQVLDPRIAFIITDILHDNNARSLSFGINSLLVIPNHKEVAVKTGTSNDLRDNLAIGYTQDYVVAVWVGNNNNSPMARISSGVTGATPIWNKIMTALLAQQSNHDWPIPAGLIQVPICSFTGTLACQGCPAKMEWFLEENKPKLACKQEWFNQKAILTPPPQNQNVLLPTQGNDRRNQFLDPILNLRYGKEKKNRR</sequence>
<feature type="domain" description="Penicillin-binding protein transpeptidase" evidence="18">
    <location>
        <begin position="529"/>
        <end position="845"/>
    </location>
</feature>
<dbReference type="Gene3D" id="1.10.3810.10">
    <property type="entry name" value="Biosynthetic peptidoglycan transglycosylase-like"/>
    <property type="match status" value="1"/>
</dbReference>
<evidence type="ECO:0000259" key="18">
    <source>
        <dbReference type="Pfam" id="PF00905"/>
    </source>
</evidence>
<keyword evidence="12 17" id="KW-0472">Membrane</keyword>
<dbReference type="Proteomes" id="UP000178750">
    <property type="component" value="Unassembled WGS sequence"/>
</dbReference>
<dbReference type="GO" id="GO:0008658">
    <property type="term" value="F:penicillin binding"/>
    <property type="evidence" value="ECO:0007669"/>
    <property type="project" value="InterPro"/>
</dbReference>
<feature type="domain" description="Glycosyl transferase family 51" evidence="19">
    <location>
        <begin position="267"/>
        <end position="440"/>
    </location>
</feature>
<dbReference type="InterPro" id="IPR001460">
    <property type="entry name" value="PCN-bd_Tpept"/>
</dbReference>
<dbReference type="GO" id="GO:0005886">
    <property type="term" value="C:plasma membrane"/>
    <property type="evidence" value="ECO:0007669"/>
    <property type="project" value="UniProtKB-SubCell"/>
</dbReference>
<keyword evidence="17" id="KW-0812">Transmembrane</keyword>
<dbReference type="GO" id="GO:0030288">
    <property type="term" value="C:outer membrane-bounded periplasmic space"/>
    <property type="evidence" value="ECO:0007669"/>
    <property type="project" value="TreeGrafter"/>
</dbReference>
<dbReference type="SUPFAM" id="SSF53955">
    <property type="entry name" value="Lysozyme-like"/>
    <property type="match status" value="1"/>
</dbReference>
<keyword evidence="5" id="KW-0121">Carboxypeptidase</keyword>
<name>A0A1F7Y3R1_9BACT</name>
<evidence type="ECO:0000256" key="7">
    <source>
        <dbReference type="ARBA" id="ARBA00022676"/>
    </source>
</evidence>
<dbReference type="InterPro" id="IPR023346">
    <property type="entry name" value="Lysozyme-like_dom_sf"/>
</dbReference>
<reference evidence="20 21" key="1">
    <citation type="journal article" date="2016" name="Nat. Commun.">
        <title>Thousands of microbial genomes shed light on interconnected biogeochemical processes in an aquifer system.</title>
        <authorList>
            <person name="Anantharaman K."/>
            <person name="Brown C.T."/>
            <person name="Hug L.A."/>
            <person name="Sharon I."/>
            <person name="Castelle C.J."/>
            <person name="Probst A.J."/>
            <person name="Thomas B.C."/>
            <person name="Singh A."/>
            <person name="Wilkins M.J."/>
            <person name="Karaoz U."/>
            <person name="Brodie E.L."/>
            <person name="Williams K.H."/>
            <person name="Hubbard S.S."/>
            <person name="Banfield J.F."/>
        </authorList>
    </citation>
    <scope>NUCLEOTIDE SEQUENCE [LARGE SCALE GENOMIC DNA]</scope>
</reference>
<dbReference type="GO" id="GO:0009002">
    <property type="term" value="F:serine-type D-Ala-D-Ala carboxypeptidase activity"/>
    <property type="evidence" value="ECO:0007669"/>
    <property type="project" value="UniProtKB-EC"/>
</dbReference>
<dbReference type="Pfam" id="PF00905">
    <property type="entry name" value="Transpeptidase"/>
    <property type="match status" value="1"/>
</dbReference>
<evidence type="ECO:0000256" key="4">
    <source>
        <dbReference type="ARBA" id="ARBA00022475"/>
    </source>
</evidence>
<keyword evidence="17" id="KW-1133">Transmembrane helix</keyword>
<dbReference type="GO" id="GO:0006508">
    <property type="term" value="P:proteolysis"/>
    <property type="evidence" value="ECO:0007669"/>
    <property type="project" value="UniProtKB-KW"/>
</dbReference>
<evidence type="ECO:0000256" key="3">
    <source>
        <dbReference type="ARBA" id="ARBA00007739"/>
    </source>
</evidence>
<dbReference type="PANTHER" id="PTHR32282:SF11">
    <property type="entry name" value="PENICILLIN-BINDING PROTEIN 1B"/>
    <property type="match status" value="1"/>
</dbReference>
<keyword evidence="9" id="KW-0378">Hydrolase</keyword>
<evidence type="ECO:0000256" key="17">
    <source>
        <dbReference type="SAM" id="Phobius"/>
    </source>
</evidence>
<evidence type="ECO:0000256" key="1">
    <source>
        <dbReference type="ARBA" id="ARBA00004236"/>
    </source>
</evidence>
<dbReference type="InterPro" id="IPR036950">
    <property type="entry name" value="PBP_transglycosylase"/>
</dbReference>
<protein>
    <submittedName>
        <fullName evidence="20">Uncharacterized protein</fullName>
    </submittedName>
</protein>
<evidence type="ECO:0000256" key="8">
    <source>
        <dbReference type="ARBA" id="ARBA00022679"/>
    </source>
</evidence>
<keyword evidence="7" id="KW-0328">Glycosyltransferase</keyword>
<evidence type="ECO:0000313" key="20">
    <source>
        <dbReference type="EMBL" id="OGM21931.1"/>
    </source>
</evidence>
<dbReference type="InterPro" id="IPR001264">
    <property type="entry name" value="Glyco_trans_51"/>
</dbReference>
<dbReference type="GO" id="GO:0009252">
    <property type="term" value="P:peptidoglycan biosynthetic process"/>
    <property type="evidence" value="ECO:0007669"/>
    <property type="project" value="UniProtKB-KW"/>
</dbReference>
<dbReference type="SUPFAM" id="SSF56601">
    <property type="entry name" value="beta-lactamase/transpeptidase-like"/>
    <property type="match status" value="1"/>
</dbReference>
<evidence type="ECO:0000256" key="13">
    <source>
        <dbReference type="ARBA" id="ARBA00023268"/>
    </source>
</evidence>
<evidence type="ECO:0000256" key="16">
    <source>
        <dbReference type="ARBA" id="ARBA00049902"/>
    </source>
</evidence>
<keyword evidence="14" id="KW-0961">Cell wall biogenesis/degradation</keyword>
<comment type="subcellular location">
    <subcellularLocation>
        <location evidence="1">Cell membrane</location>
    </subcellularLocation>
</comment>
<comment type="caution">
    <text evidence="20">The sequence shown here is derived from an EMBL/GenBank/DDBJ whole genome shotgun (WGS) entry which is preliminary data.</text>
</comment>
<evidence type="ECO:0000256" key="5">
    <source>
        <dbReference type="ARBA" id="ARBA00022645"/>
    </source>
</evidence>
<comment type="catalytic activity">
    <reaction evidence="15">
        <text>Preferential cleavage: (Ac)2-L-Lys-D-Ala-|-D-Ala. Also transpeptidation of peptidyl-alanyl moieties that are N-acyl substituents of D-alanine.</text>
        <dbReference type="EC" id="3.4.16.4"/>
    </reaction>
</comment>
<keyword evidence="6" id="KW-0645">Protease</keyword>
<dbReference type="Gene3D" id="3.40.710.10">
    <property type="entry name" value="DD-peptidase/beta-lactamase superfamily"/>
    <property type="match status" value="1"/>
</dbReference>
<keyword evidence="8" id="KW-0808">Transferase</keyword>
<evidence type="ECO:0000256" key="11">
    <source>
        <dbReference type="ARBA" id="ARBA00022984"/>
    </source>
</evidence>
<gene>
    <name evidence="20" type="ORF">A2863_04185</name>
</gene>
<evidence type="ECO:0000256" key="2">
    <source>
        <dbReference type="ARBA" id="ARBA00007090"/>
    </source>
</evidence>
<dbReference type="InterPro" id="IPR012338">
    <property type="entry name" value="Beta-lactam/transpept-like"/>
</dbReference>
<keyword evidence="11" id="KW-0573">Peptidoglycan synthesis</keyword>